<evidence type="ECO:0000256" key="1">
    <source>
        <dbReference type="SAM" id="SignalP"/>
    </source>
</evidence>
<reference evidence="3" key="2">
    <citation type="submission" date="2025-09" db="UniProtKB">
        <authorList>
            <consortium name="Ensembl"/>
        </authorList>
    </citation>
    <scope>IDENTIFICATION</scope>
</reference>
<dbReference type="SMART" id="SM00034">
    <property type="entry name" value="CLECT"/>
    <property type="match status" value="1"/>
</dbReference>
<keyword evidence="4" id="KW-1185">Reference proteome</keyword>
<dbReference type="Gene3D" id="3.10.100.10">
    <property type="entry name" value="Mannose-Binding Protein A, subunit A"/>
    <property type="match status" value="1"/>
</dbReference>
<organism evidence="3 4">
    <name type="scientific">Mastacembelus armatus</name>
    <name type="common">zig-zag eel</name>
    <dbReference type="NCBI Taxonomy" id="205130"/>
    <lineage>
        <taxon>Eukaryota</taxon>
        <taxon>Metazoa</taxon>
        <taxon>Chordata</taxon>
        <taxon>Craniata</taxon>
        <taxon>Vertebrata</taxon>
        <taxon>Euteleostomi</taxon>
        <taxon>Actinopterygii</taxon>
        <taxon>Neopterygii</taxon>
        <taxon>Teleostei</taxon>
        <taxon>Neoteleostei</taxon>
        <taxon>Acanthomorphata</taxon>
        <taxon>Anabantaria</taxon>
        <taxon>Synbranchiformes</taxon>
        <taxon>Mastacembelidae</taxon>
        <taxon>Mastacembelus</taxon>
    </lineage>
</organism>
<dbReference type="STRING" id="205130.ENSMAMP00000001445"/>
<reference evidence="3" key="1">
    <citation type="submission" date="2025-08" db="UniProtKB">
        <authorList>
            <consortium name="Ensembl"/>
        </authorList>
    </citation>
    <scope>IDENTIFICATION</scope>
</reference>
<evidence type="ECO:0000313" key="3">
    <source>
        <dbReference type="Ensembl" id="ENSMAMP00000001445.2"/>
    </source>
</evidence>
<feature type="domain" description="C-type lectin" evidence="2">
    <location>
        <begin position="34"/>
        <end position="146"/>
    </location>
</feature>
<keyword evidence="1" id="KW-0732">Signal</keyword>
<evidence type="ECO:0000313" key="4">
    <source>
        <dbReference type="Proteomes" id="UP000261640"/>
    </source>
</evidence>
<dbReference type="SUPFAM" id="SSF56436">
    <property type="entry name" value="C-type lectin-like"/>
    <property type="match status" value="1"/>
</dbReference>
<dbReference type="Proteomes" id="UP000261640">
    <property type="component" value="Unplaced"/>
</dbReference>
<dbReference type="AlphaFoldDB" id="A0A3Q3RGR9"/>
<proteinExistence type="predicted"/>
<dbReference type="GeneTree" id="ENSGT00940000177045"/>
<dbReference type="PROSITE" id="PS50041">
    <property type="entry name" value="C_TYPE_LECTIN_2"/>
    <property type="match status" value="1"/>
</dbReference>
<dbReference type="InterPro" id="IPR001304">
    <property type="entry name" value="C-type_lectin-like"/>
</dbReference>
<dbReference type="PANTHER" id="PTHR45784:SF8">
    <property type="entry name" value="C-TYPE MANNOSE RECEPTOR 2-RELATED"/>
    <property type="match status" value="1"/>
</dbReference>
<evidence type="ECO:0000259" key="2">
    <source>
        <dbReference type="PROSITE" id="PS50041"/>
    </source>
</evidence>
<protein>
    <recommendedName>
        <fullName evidence="2">C-type lectin domain-containing protein</fullName>
    </recommendedName>
</protein>
<dbReference type="Pfam" id="PF00059">
    <property type="entry name" value="Lectin_C"/>
    <property type="match status" value="1"/>
</dbReference>
<feature type="chain" id="PRO_5030081846" description="C-type lectin domain-containing protein" evidence="1">
    <location>
        <begin position="26"/>
        <end position="160"/>
    </location>
</feature>
<sequence length="160" mass="18730">MQHLLCPAIWLNFVCISLLFFFAYANSYHSKTSFPFYCINISVVNMKMAWEEALEHCRKNKSDLPSLLSETELLQAQNAVQKAHISDPVWIGLRYLSDHWLWVKGDPLVYENWPQGDQDHQCPVQKRCGALTTNKGWENRDCQDKLRIWRQQLPVDTKCS</sequence>
<accession>A0A3Q3RGR9</accession>
<feature type="signal peptide" evidence="1">
    <location>
        <begin position="1"/>
        <end position="25"/>
    </location>
</feature>
<dbReference type="InterPro" id="IPR016186">
    <property type="entry name" value="C-type_lectin-like/link_sf"/>
</dbReference>
<name>A0A3Q3RGR9_9TELE</name>
<dbReference type="InterPro" id="IPR016187">
    <property type="entry name" value="CTDL_fold"/>
</dbReference>
<dbReference type="PANTHER" id="PTHR45784">
    <property type="entry name" value="C-TYPE LECTIN DOMAIN FAMILY 20 MEMBER A-RELATED"/>
    <property type="match status" value="1"/>
</dbReference>
<dbReference type="Ensembl" id="ENSMAMT00000001476.2">
    <property type="protein sequence ID" value="ENSMAMP00000001445.2"/>
    <property type="gene ID" value="ENSMAMG00000001044.2"/>
</dbReference>